<dbReference type="InterPro" id="IPR052509">
    <property type="entry name" value="Metal_resp_DNA-bind_regulator"/>
</dbReference>
<proteinExistence type="predicted"/>
<dbReference type="Gene3D" id="1.10.10.10">
    <property type="entry name" value="Winged helix-like DNA-binding domain superfamily/Winged helix DNA-binding domain"/>
    <property type="match status" value="1"/>
</dbReference>
<sequence>MKISNQFKKGVLELCVLYLLKNKDRYGYELTQKMNEHIVITEGALYPILRRLVKEEYCSTYLKESSSGPARKYYSLTDKGRQHLEKLFSEWNLFVESVQSLCQEEDNGED</sequence>
<organism evidence="2 3">
    <name type="scientific">Vagococcus teuberi</name>
    <dbReference type="NCBI Taxonomy" id="519472"/>
    <lineage>
        <taxon>Bacteria</taxon>
        <taxon>Bacillati</taxon>
        <taxon>Bacillota</taxon>
        <taxon>Bacilli</taxon>
        <taxon>Lactobacillales</taxon>
        <taxon>Enterococcaceae</taxon>
        <taxon>Vagococcus</taxon>
    </lineage>
</organism>
<dbReference type="SUPFAM" id="SSF46785">
    <property type="entry name" value="Winged helix' DNA-binding domain"/>
    <property type="match status" value="1"/>
</dbReference>
<feature type="domain" description="Transcription regulator PadR N-terminal" evidence="1">
    <location>
        <begin position="16"/>
        <end position="86"/>
    </location>
</feature>
<accession>A0A1J0A4K9</accession>
<evidence type="ECO:0000313" key="2">
    <source>
        <dbReference type="EMBL" id="APB30880.1"/>
    </source>
</evidence>
<name>A0A1J0A4K9_9ENTE</name>
<dbReference type="KEGG" id="vte:BHY08_02960"/>
<evidence type="ECO:0000313" key="3">
    <source>
        <dbReference type="Proteomes" id="UP000191200"/>
    </source>
</evidence>
<dbReference type="Pfam" id="PF03551">
    <property type="entry name" value="PadR"/>
    <property type="match status" value="1"/>
</dbReference>
<dbReference type="EMBL" id="CP017267">
    <property type="protein sequence ID" value="APB30880.1"/>
    <property type="molecule type" value="Genomic_DNA"/>
</dbReference>
<dbReference type="PANTHER" id="PTHR33169:SF24">
    <property type="entry name" value="TRANSCRIPTIONAL REGULATOR, PADR FAMILY"/>
    <property type="match status" value="1"/>
</dbReference>
<keyword evidence="3" id="KW-1185">Reference proteome</keyword>
<dbReference type="InterPro" id="IPR036390">
    <property type="entry name" value="WH_DNA-bd_sf"/>
</dbReference>
<dbReference type="Proteomes" id="UP000191200">
    <property type="component" value="Chromosome"/>
</dbReference>
<dbReference type="AlphaFoldDB" id="A0A1J0A4K9"/>
<evidence type="ECO:0000259" key="1">
    <source>
        <dbReference type="Pfam" id="PF03551"/>
    </source>
</evidence>
<dbReference type="InterPro" id="IPR036388">
    <property type="entry name" value="WH-like_DNA-bd_sf"/>
</dbReference>
<dbReference type="OrthoDB" id="9808017at2"/>
<dbReference type="STRING" id="519472.BHY08_02960"/>
<reference evidence="2 3" key="1">
    <citation type="submission" date="2016-09" db="EMBL/GenBank/DDBJ databases">
        <title>Vagococcus teuberi sp. nov., isolated from the Malian artisanal sour milk fene.</title>
        <authorList>
            <person name="Wullschleger S."/>
            <person name="Seifert C."/>
            <person name="Baumgartner S."/>
            <person name="Lacroix C."/>
            <person name="Bonfoh B."/>
            <person name="Stevens M.J."/>
            <person name="Meile L."/>
        </authorList>
    </citation>
    <scope>NUCLEOTIDE SEQUENCE [LARGE SCALE GENOMIC DNA]</scope>
    <source>
        <strain evidence="2 3">DSM 21459</strain>
    </source>
</reference>
<protein>
    <submittedName>
        <fullName evidence="2">PadR family transcriptional regulator</fullName>
    </submittedName>
</protein>
<gene>
    <name evidence="2" type="ORF">BHY08_02960</name>
</gene>
<dbReference type="InterPro" id="IPR005149">
    <property type="entry name" value="Tscrpt_reg_PadR_N"/>
</dbReference>
<dbReference type="RefSeq" id="WP_071456456.1">
    <property type="nucleotide sequence ID" value="NZ_CABJEN010000003.1"/>
</dbReference>
<dbReference type="PANTHER" id="PTHR33169">
    <property type="entry name" value="PADR-FAMILY TRANSCRIPTIONAL REGULATOR"/>
    <property type="match status" value="1"/>
</dbReference>